<evidence type="ECO:0000313" key="2">
    <source>
        <dbReference type="Proteomes" id="UP001430804"/>
    </source>
</evidence>
<dbReference type="RefSeq" id="WP_219201198.1">
    <property type="nucleotide sequence ID" value="NZ_JAHWQX010000002.1"/>
</dbReference>
<comment type="caution">
    <text evidence="1">The sequence shown here is derived from an EMBL/GenBank/DDBJ whole genome shotgun (WGS) entry which is preliminary data.</text>
</comment>
<accession>A0ABS6WMZ4</accession>
<keyword evidence="2" id="KW-1185">Reference proteome</keyword>
<gene>
    <name evidence="1" type="ORF">KY465_08255</name>
</gene>
<organism evidence="1 2">
    <name type="scientific">Pseudohoeflea coraliihabitans</name>
    <dbReference type="NCBI Taxonomy" id="2860393"/>
    <lineage>
        <taxon>Bacteria</taxon>
        <taxon>Pseudomonadati</taxon>
        <taxon>Pseudomonadota</taxon>
        <taxon>Alphaproteobacteria</taxon>
        <taxon>Hyphomicrobiales</taxon>
        <taxon>Rhizobiaceae</taxon>
        <taxon>Pseudohoeflea</taxon>
    </lineage>
</organism>
<keyword evidence="1" id="KW-0328">Glycosyltransferase</keyword>
<sequence>MASQPRNGSAPLQVLLIDFDLFSTIGGGQSFYRKIIERCPGIEFTYFSTGADLMRADLPANARPLRLAEPRGVGRYRRRLDTRDMVTWLQIRAYAIAATVEGQHYDCVEIPAYVPIGALLAETFPLFGVTAERWVVALLGWLSVGMANGYDAKALAPVISDVATLEHDMLAMADVTYAISDLYADHEPGGRRSIVIDMHDTTTLGPLPAPRSAVKARPDIWFVGRLDRNKGPDLFVDLMADIPPALYGSCLVAGPDMVKESGESWSRTLTAQAAGKGLQLSYAGTMTDAELQERVFDGINVVVVPSRTDTFNYVALEAVERGNPLVVSRRAGVHEFLSTHHPDLPVIALDPEDLGPAAQALTSFLEHFQSRHSAYRAARAAMDWRAPRSDFMLTVYRAAPVPSSRRRRGSAAFLRKPRSRASHVVHSLRHAARRAPGWLARRWRKMRSRS</sequence>
<evidence type="ECO:0000313" key="1">
    <source>
        <dbReference type="EMBL" id="MBW3097270.1"/>
    </source>
</evidence>
<dbReference type="Proteomes" id="UP001430804">
    <property type="component" value="Unassembled WGS sequence"/>
</dbReference>
<dbReference type="PANTHER" id="PTHR45947:SF3">
    <property type="entry name" value="SULFOQUINOVOSYL TRANSFERASE SQD2"/>
    <property type="match status" value="1"/>
</dbReference>
<protein>
    <submittedName>
        <fullName evidence="1">Glycosyltransferase</fullName>
        <ecNumber evidence="1">2.4.-.-</ecNumber>
    </submittedName>
</protein>
<dbReference type="EC" id="2.4.-.-" evidence="1"/>
<reference evidence="1" key="1">
    <citation type="submission" date="2021-07" db="EMBL/GenBank/DDBJ databases">
        <title>Pseudohoeflea marina sp. nov. a polyhydroxyalcanoate-producing bacterium.</title>
        <authorList>
            <person name="Zheng W."/>
            <person name="Yu S."/>
            <person name="Huang Y."/>
        </authorList>
    </citation>
    <scope>NUCLEOTIDE SEQUENCE</scope>
    <source>
        <strain evidence="1">DP4N28-3</strain>
    </source>
</reference>
<dbReference type="PANTHER" id="PTHR45947">
    <property type="entry name" value="SULFOQUINOVOSYL TRANSFERASE SQD2"/>
    <property type="match status" value="1"/>
</dbReference>
<dbReference type="EMBL" id="JAHWQX010000002">
    <property type="protein sequence ID" value="MBW3097270.1"/>
    <property type="molecule type" value="Genomic_DNA"/>
</dbReference>
<keyword evidence="1" id="KW-0808">Transferase</keyword>
<dbReference type="GO" id="GO:0016757">
    <property type="term" value="F:glycosyltransferase activity"/>
    <property type="evidence" value="ECO:0007669"/>
    <property type="project" value="UniProtKB-KW"/>
</dbReference>
<dbReference type="InterPro" id="IPR050194">
    <property type="entry name" value="Glycosyltransferase_grp1"/>
</dbReference>
<name>A0ABS6WMZ4_9HYPH</name>
<dbReference type="Pfam" id="PF13692">
    <property type="entry name" value="Glyco_trans_1_4"/>
    <property type="match status" value="1"/>
</dbReference>
<proteinExistence type="predicted"/>